<dbReference type="Proteomes" id="UP001221898">
    <property type="component" value="Unassembled WGS sequence"/>
</dbReference>
<keyword evidence="3" id="KW-1185">Reference proteome</keyword>
<evidence type="ECO:0000256" key="1">
    <source>
        <dbReference type="SAM" id="MobiDB-lite"/>
    </source>
</evidence>
<reference evidence="2" key="1">
    <citation type="journal article" date="2023" name="Science">
        <title>Genome structures resolve the early diversification of teleost fishes.</title>
        <authorList>
            <person name="Parey E."/>
            <person name="Louis A."/>
            <person name="Montfort J."/>
            <person name="Bouchez O."/>
            <person name="Roques C."/>
            <person name="Iampietro C."/>
            <person name="Lluch J."/>
            <person name="Castinel A."/>
            <person name="Donnadieu C."/>
            <person name="Desvignes T."/>
            <person name="Floi Bucao C."/>
            <person name="Jouanno E."/>
            <person name="Wen M."/>
            <person name="Mejri S."/>
            <person name="Dirks R."/>
            <person name="Jansen H."/>
            <person name="Henkel C."/>
            <person name="Chen W.J."/>
            <person name="Zahm M."/>
            <person name="Cabau C."/>
            <person name="Klopp C."/>
            <person name="Thompson A.W."/>
            <person name="Robinson-Rechavi M."/>
            <person name="Braasch I."/>
            <person name="Lecointre G."/>
            <person name="Bobe J."/>
            <person name="Postlethwait J.H."/>
            <person name="Berthelot C."/>
            <person name="Roest Crollius H."/>
            <person name="Guiguen Y."/>
        </authorList>
    </citation>
    <scope>NUCLEOTIDE SEQUENCE</scope>
    <source>
        <strain evidence="2">NC1722</strain>
    </source>
</reference>
<dbReference type="AlphaFoldDB" id="A0AAD7RDK4"/>
<accession>A0AAD7RDK4</accession>
<dbReference type="EMBL" id="JAINUG010000331">
    <property type="protein sequence ID" value="KAJ8378101.1"/>
    <property type="molecule type" value="Genomic_DNA"/>
</dbReference>
<feature type="region of interest" description="Disordered" evidence="1">
    <location>
        <begin position="109"/>
        <end position="144"/>
    </location>
</feature>
<organism evidence="2 3">
    <name type="scientific">Aldrovandia affinis</name>
    <dbReference type="NCBI Taxonomy" id="143900"/>
    <lineage>
        <taxon>Eukaryota</taxon>
        <taxon>Metazoa</taxon>
        <taxon>Chordata</taxon>
        <taxon>Craniata</taxon>
        <taxon>Vertebrata</taxon>
        <taxon>Euteleostomi</taxon>
        <taxon>Actinopterygii</taxon>
        <taxon>Neopterygii</taxon>
        <taxon>Teleostei</taxon>
        <taxon>Notacanthiformes</taxon>
        <taxon>Halosauridae</taxon>
        <taxon>Aldrovandia</taxon>
    </lineage>
</organism>
<dbReference type="Gene3D" id="3.40.50.300">
    <property type="entry name" value="P-loop containing nucleotide triphosphate hydrolases"/>
    <property type="match status" value="1"/>
</dbReference>
<name>A0AAD7RDK4_9TELE</name>
<feature type="compositionally biased region" description="Basic and acidic residues" evidence="1">
    <location>
        <begin position="28"/>
        <end position="38"/>
    </location>
</feature>
<protein>
    <submittedName>
        <fullName evidence="2">Uncharacterized protein</fullName>
    </submittedName>
</protein>
<feature type="region of interest" description="Disordered" evidence="1">
    <location>
        <begin position="1"/>
        <end position="41"/>
    </location>
</feature>
<comment type="caution">
    <text evidence="2">The sequence shown here is derived from an EMBL/GenBank/DDBJ whole genome shotgun (WGS) entry which is preliminary data.</text>
</comment>
<evidence type="ECO:0000313" key="3">
    <source>
        <dbReference type="Proteomes" id="UP001221898"/>
    </source>
</evidence>
<feature type="compositionally biased region" description="Low complexity" evidence="1">
    <location>
        <begin position="1"/>
        <end position="11"/>
    </location>
</feature>
<proteinExistence type="predicted"/>
<sequence length="144" mass="15932">MGKPGSSKSTPTPDPDSHTPIQLPSDEILSKEHVKNEDGAQETLRVVRALIKRIDRMVKQNGGGCYTDEMYRMAEEAIPKEERRLHQAYGEEMERKACELFQQKLLQAEAQRQGERGHGNGNGNDAGQEAEPVAGLVAEDMGMV</sequence>
<dbReference type="InterPro" id="IPR027417">
    <property type="entry name" value="P-loop_NTPase"/>
</dbReference>
<evidence type="ECO:0000313" key="2">
    <source>
        <dbReference type="EMBL" id="KAJ8378101.1"/>
    </source>
</evidence>
<gene>
    <name evidence="2" type="ORF">AAFF_G00248150</name>
</gene>